<evidence type="ECO:0000313" key="2">
    <source>
        <dbReference type="Proteomes" id="UP000316095"/>
    </source>
</evidence>
<proteinExistence type="predicted"/>
<accession>A0A5C5XMA3</accession>
<comment type="caution">
    <text evidence="1">The sequence shown here is derived from an EMBL/GenBank/DDBJ whole genome shotgun (WGS) entry which is preliminary data.</text>
</comment>
<evidence type="ECO:0000313" key="1">
    <source>
        <dbReference type="EMBL" id="TWT63838.1"/>
    </source>
</evidence>
<name>A0A5C5XMA3_9PLAN</name>
<reference evidence="1 2" key="1">
    <citation type="submission" date="2019-02" db="EMBL/GenBank/DDBJ databases">
        <title>Deep-cultivation of Planctomycetes and their phenomic and genomic characterization uncovers novel biology.</title>
        <authorList>
            <person name="Wiegand S."/>
            <person name="Jogler M."/>
            <person name="Boedeker C."/>
            <person name="Pinto D."/>
            <person name="Vollmers J."/>
            <person name="Rivas-Marin E."/>
            <person name="Kohn T."/>
            <person name="Peeters S.H."/>
            <person name="Heuer A."/>
            <person name="Rast P."/>
            <person name="Oberbeckmann S."/>
            <person name="Bunk B."/>
            <person name="Jeske O."/>
            <person name="Meyerdierks A."/>
            <person name="Storesund J.E."/>
            <person name="Kallscheuer N."/>
            <person name="Luecker S."/>
            <person name="Lage O.M."/>
            <person name="Pohl T."/>
            <person name="Merkel B.J."/>
            <person name="Hornburger P."/>
            <person name="Mueller R.-W."/>
            <person name="Bruemmer F."/>
            <person name="Labrenz M."/>
            <person name="Spormann A.M."/>
            <person name="Op Den Camp H."/>
            <person name="Overmann J."/>
            <person name="Amann R."/>
            <person name="Jetten M.S.M."/>
            <person name="Mascher T."/>
            <person name="Medema M.H."/>
            <person name="Devos D.P."/>
            <person name="Kaster A.-K."/>
            <person name="Ovreas L."/>
            <person name="Rohde M."/>
            <person name="Galperin M.Y."/>
            <person name="Jogler C."/>
        </authorList>
    </citation>
    <scope>NUCLEOTIDE SEQUENCE [LARGE SCALE GENOMIC DNA]</scope>
    <source>
        <strain evidence="1 2">Pan54</strain>
    </source>
</reference>
<sequence length="131" mass="15019">MGGAYRDKSSTFGRKPNMKRLLVLAMLVAGFTLLPNPETAEARHCRYGYYGGYTSNYYGGYNYGAYRSYYAPAYAAPAAYYAPTAYYAPAAIYTPGYYTAGYYGYTYPNYWGGYYRAPGYYTGYRGFYYRW</sequence>
<keyword evidence="2" id="KW-1185">Reference proteome</keyword>
<organism evidence="1 2">
    <name type="scientific">Rubinisphaera italica</name>
    <dbReference type="NCBI Taxonomy" id="2527969"/>
    <lineage>
        <taxon>Bacteria</taxon>
        <taxon>Pseudomonadati</taxon>
        <taxon>Planctomycetota</taxon>
        <taxon>Planctomycetia</taxon>
        <taxon>Planctomycetales</taxon>
        <taxon>Planctomycetaceae</taxon>
        <taxon>Rubinisphaera</taxon>
    </lineage>
</organism>
<dbReference type="Proteomes" id="UP000316095">
    <property type="component" value="Unassembled WGS sequence"/>
</dbReference>
<dbReference type="AlphaFoldDB" id="A0A5C5XMA3"/>
<dbReference type="EMBL" id="SJPG01000001">
    <property type="protein sequence ID" value="TWT63838.1"/>
    <property type="molecule type" value="Genomic_DNA"/>
</dbReference>
<gene>
    <name evidence="1" type="ORF">Pan54_45970</name>
</gene>
<protein>
    <submittedName>
        <fullName evidence="1">Uncharacterized protein</fullName>
    </submittedName>
</protein>